<dbReference type="OrthoDB" id="5402478at2"/>
<dbReference type="InterPro" id="IPR023393">
    <property type="entry name" value="START-like_dom_sf"/>
</dbReference>
<dbReference type="SUPFAM" id="SSF55961">
    <property type="entry name" value="Bet v1-like"/>
    <property type="match status" value="1"/>
</dbReference>
<evidence type="ECO:0008006" key="3">
    <source>
        <dbReference type="Google" id="ProtNLM"/>
    </source>
</evidence>
<evidence type="ECO:0000313" key="1">
    <source>
        <dbReference type="EMBL" id="TDV42709.1"/>
    </source>
</evidence>
<evidence type="ECO:0000313" key="2">
    <source>
        <dbReference type="Proteomes" id="UP000294927"/>
    </source>
</evidence>
<reference evidence="1 2" key="1">
    <citation type="submission" date="2019-03" db="EMBL/GenBank/DDBJ databases">
        <title>Genomic Encyclopedia of Archaeal and Bacterial Type Strains, Phase II (KMG-II): from individual species to whole genera.</title>
        <authorList>
            <person name="Goeker M."/>
        </authorList>
    </citation>
    <scope>NUCLEOTIDE SEQUENCE [LARGE SCALE GENOMIC DNA]</scope>
    <source>
        <strain evidence="1 2">DSM 45499</strain>
    </source>
</reference>
<dbReference type="Gene3D" id="3.30.530.20">
    <property type="match status" value="1"/>
</dbReference>
<dbReference type="AlphaFoldDB" id="A0A4R7V0G0"/>
<accession>A0A4R7V0G0</accession>
<sequence length="148" mass="16755">MSLNDYRFRSLWSVRADTGRVFDALVDLASYPAWWPDIRTVHQLDDDTAEVVCRSTLPYDLTFRLHRAIEDAPNGRMRVDMTGDLEGYVQGDVAEHRAAGALLAISQRVVVTKPLLRVLSPVARPVFRANHALMMRRGQRGFRAYLGA</sequence>
<dbReference type="EMBL" id="SOCP01000017">
    <property type="protein sequence ID" value="TDV42709.1"/>
    <property type="molecule type" value="Genomic_DNA"/>
</dbReference>
<proteinExistence type="predicted"/>
<dbReference type="RefSeq" id="WP_133907297.1">
    <property type="nucleotide sequence ID" value="NZ_SOCP01000017.1"/>
</dbReference>
<organism evidence="1 2">
    <name type="scientific">Actinophytocola oryzae</name>
    <dbReference type="NCBI Taxonomy" id="502181"/>
    <lineage>
        <taxon>Bacteria</taxon>
        <taxon>Bacillati</taxon>
        <taxon>Actinomycetota</taxon>
        <taxon>Actinomycetes</taxon>
        <taxon>Pseudonocardiales</taxon>
        <taxon>Pseudonocardiaceae</taxon>
    </lineage>
</organism>
<gene>
    <name evidence="1" type="ORF">CLV71_117181</name>
</gene>
<keyword evidence="2" id="KW-1185">Reference proteome</keyword>
<comment type="caution">
    <text evidence="1">The sequence shown here is derived from an EMBL/GenBank/DDBJ whole genome shotgun (WGS) entry which is preliminary data.</text>
</comment>
<dbReference type="Proteomes" id="UP000294927">
    <property type="component" value="Unassembled WGS sequence"/>
</dbReference>
<name>A0A4R7V0G0_9PSEU</name>
<protein>
    <recommendedName>
        <fullName evidence="3">Polyketide cyclase/dehydrase/lipid transport protein</fullName>
    </recommendedName>
</protein>